<dbReference type="OrthoDB" id="9787292at2"/>
<dbReference type="RefSeq" id="WP_161928395.1">
    <property type="nucleotide sequence ID" value="NZ_BJOU01000017.1"/>
</dbReference>
<protein>
    <recommendedName>
        <fullName evidence="1">NAD-dependent epimerase/dehydratase domain-containing protein</fullName>
    </recommendedName>
</protein>
<keyword evidence="3" id="KW-1185">Reference proteome</keyword>
<dbReference type="GO" id="GO:0005737">
    <property type="term" value="C:cytoplasm"/>
    <property type="evidence" value="ECO:0007669"/>
    <property type="project" value="TreeGrafter"/>
</dbReference>
<name>A0A7I9V1L0_9ACTN</name>
<evidence type="ECO:0000313" key="3">
    <source>
        <dbReference type="Proteomes" id="UP000444980"/>
    </source>
</evidence>
<dbReference type="Proteomes" id="UP000444980">
    <property type="component" value="Unassembled WGS sequence"/>
</dbReference>
<evidence type="ECO:0000313" key="2">
    <source>
        <dbReference type="EMBL" id="GED99072.1"/>
    </source>
</evidence>
<sequence length="261" mass="27045">MDVFVTGGTGAIGGHAVPALVGAGHRVRALARSEESAAALTAAGAVPVRVSLFDAETLTRAVDRADAVVNLASALPPTARFVFASAWDECYRVRSAGSAAVVDAALAAGVPRVVQESVAMIYADRGAEWIDESAALDHYPIARGNHAAEASARRFAASGGEAVVLRFGLFYGVGAAHSEEILALARRHLGFRSGRGDAYQSSIGARTWVSGPGRLAGLLGDRTTSLTRSLRVSNAAFRSATGWAPAYPSVHEGYRQMAAAL</sequence>
<organism evidence="2 3">
    <name type="scientific">Gordonia crocea</name>
    <dbReference type="NCBI Taxonomy" id="589162"/>
    <lineage>
        <taxon>Bacteria</taxon>
        <taxon>Bacillati</taxon>
        <taxon>Actinomycetota</taxon>
        <taxon>Actinomycetes</taxon>
        <taxon>Mycobacteriales</taxon>
        <taxon>Gordoniaceae</taxon>
        <taxon>Gordonia</taxon>
    </lineage>
</organism>
<dbReference type="EMBL" id="BJOU01000017">
    <property type="protein sequence ID" value="GED99072.1"/>
    <property type="molecule type" value="Genomic_DNA"/>
</dbReference>
<dbReference type="AlphaFoldDB" id="A0A7I9V1L0"/>
<dbReference type="InterPro" id="IPR001509">
    <property type="entry name" value="Epimerase_deHydtase"/>
</dbReference>
<dbReference type="GO" id="GO:0004029">
    <property type="term" value="F:aldehyde dehydrogenase (NAD+) activity"/>
    <property type="evidence" value="ECO:0007669"/>
    <property type="project" value="TreeGrafter"/>
</dbReference>
<evidence type="ECO:0000259" key="1">
    <source>
        <dbReference type="Pfam" id="PF01370"/>
    </source>
</evidence>
<feature type="domain" description="NAD-dependent epimerase/dehydratase" evidence="1">
    <location>
        <begin position="3"/>
        <end position="180"/>
    </location>
</feature>
<dbReference type="SUPFAM" id="SSF51735">
    <property type="entry name" value="NAD(P)-binding Rossmann-fold domains"/>
    <property type="match status" value="1"/>
</dbReference>
<comment type="caution">
    <text evidence="2">The sequence shown here is derived from an EMBL/GenBank/DDBJ whole genome shotgun (WGS) entry which is preliminary data.</text>
</comment>
<accession>A0A7I9V1L0</accession>
<dbReference type="PANTHER" id="PTHR48079">
    <property type="entry name" value="PROTEIN YEEZ"/>
    <property type="match status" value="1"/>
</dbReference>
<dbReference type="InterPro" id="IPR036291">
    <property type="entry name" value="NAD(P)-bd_dom_sf"/>
</dbReference>
<dbReference type="InterPro" id="IPR051783">
    <property type="entry name" value="NAD(P)-dependent_oxidoreduct"/>
</dbReference>
<proteinExistence type="predicted"/>
<reference evidence="3" key="1">
    <citation type="submission" date="2019-06" db="EMBL/GenBank/DDBJ databases">
        <title>Gordonia isolated from sludge of a wastewater treatment plant.</title>
        <authorList>
            <person name="Tamura T."/>
            <person name="Aoyama K."/>
            <person name="Kang Y."/>
            <person name="Saito S."/>
            <person name="Akiyama N."/>
            <person name="Yazawa K."/>
            <person name="Gonoi T."/>
            <person name="Mikami Y."/>
        </authorList>
    </citation>
    <scope>NUCLEOTIDE SEQUENCE [LARGE SCALE GENOMIC DNA]</scope>
    <source>
        <strain evidence="3">NBRC 107697</strain>
    </source>
</reference>
<dbReference type="PANTHER" id="PTHR48079:SF6">
    <property type="entry name" value="NAD(P)-BINDING DOMAIN-CONTAINING PROTEIN-RELATED"/>
    <property type="match status" value="1"/>
</dbReference>
<dbReference type="Pfam" id="PF01370">
    <property type="entry name" value="Epimerase"/>
    <property type="match status" value="1"/>
</dbReference>
<gene>
    <name evidence="2" type="ORF">nbrc107697_31110</name>
</gene>
<dbReference type="Gene3D" id="3.40.50.720">
    <property type="entry name" value="NAD(P)-binding Rossmann-like Domain"/>
    <property type="match status" value="2"/>
</dbReference>